<dbReference type="SUPFAM" id="SSF53448">
    <property type="entry name" value="Nucleotide-diphospho-sugar transferases"/>
    <property type="match status" value="1"/>
</dbReference>
<dbReference type="CDD" id="cd04194">
    <property type="entry name" value="GT8_A4GalT_like"/>
    <property type="match status" value="1"/>
</dbReference>
<protein>
    <submittedName>
        <fullName evidence="4">Glycosyltransferase family 8 protein</fullName>
    </submittedName>
</protein>
<dbReference type="Pfam" id="PF01501">
    <property type="entry name" value="Glyco_transf_8"/>
    <property type="match status" value="1"/>
</dbReference>
<evidence type="ECO:0000256" key="1">
    <source>
        <dbReference type="ARBA" id="ARBA00022676"/>
    </source>
</evidence>
<evidence type="ECO:0000256" key="3">
    <source>
        <dbReference type="ARBA" id="ARBA00022723"/>
    </source>
</evidence>
<keyword evidence="5" id="KW-1185">Reference proteome</keyword>
<dbReference type="InterPro" id="IPR050748">
    <property type="entry name" value="Glycosyltrans_8_dom-fam"/>
</dbReference>
<evidence type="ECO:0000256" key="2">
    <source>
        <dbReference type="ARBA" id="ARBA00022679"/>
    </source>
</evidence>
<dbReference type="Gene3D" id="3.90.550.10">
    <property type="entry name" value="Spore Coat Polysaccharide Biosynthesis Protein SpsA, Chain A"/>
    <property type="match status" value="1"/>
</dbReference>
<comment type="caution">
    <text evidence="4">The sequence shown here is derived from an EMBL/GenBank/DDBJ whole genome shotgun (WGS) entry which is preliminary data.</text>
</comment>
<keyword evidence="1" id="KW-0328">Glycosyltransferase</keyword>
<dbReference type="GO" id="GO:0046872">
    <property type="term" value="F:metal ion binding"/>
    <property type="evidence" value="ECO:0007669"/>
    <property type="project" value="UniProtKB-KW"/>
</dbReference>
<dbReference type="EMBL" id="JAAQPH010000002">
    <property type="protein sequence ID" value="NIA67644.1"/>
    <property type="molecule type" value="Genomic_DNA"/>
</dbReference>
<gene>
    <name evidence="4" type="ORF">HBA54_03490</name>
</gene>
<reference evidence="4" key="1">
    <citation type="submission" date="2020-03" db="EMBL/GenBank/DDBJ databases">
        <title>Genome of Pelagibius litoralis DSM 21314T.</title>
        <authorList>
            <person name="Wang G."/>
        </authorList>
    </citation>
    <scope>NUCLEOTIDE SEQUENCE</scope>
    <source>
        <strain evidence="4">DSM 21314</strain>
    </source>
</reference>
<keyword evidence="3" id="KW-0479">Metal-binding</keyword>
<sequence>MTGTPIKLIFGVDGSYSQHLAVTLISLLENNRGNAFDILVVTLNMTVQDKARIRSVVEGFANVVLRFQDFDISRYSHFRTDGHISHASYLRIFIPEILPESEERVLYLDCDLVVQEDIAPLWESDLGDKVIGAARNPFFVRHDDLELPADADYHNAGVLLINLKRWRERDGTARLIDFIEAHHAHLYAHDQDALNAVFLGEFAELAPQWNFQTSMLWCEPEALSLRYQEYRGLVENPAIIHYTTPSKPWHFGNTHPHKDIYYQYLMKTPYSGYRPDDISVASLLRRAVCWPQVAFRDQLPAAYYPTRRAFRHLKTNYLGLKA</sequence>
<dbReference type="Proteomes" id="UP000761264">
    <property type="component" value="Unassembled WGS sequence"/>
</dbReference>
<dbReference type="GO" id="GO:0016757">
    <property type="term" value="F:glycosyltransferase activity"/>
    <property type="evidence" value="ECO:0007669"/>
    <property type="project" value="UniProtKB-KW"/>
</dbReference>
<organism evidence="4 5">
    <name type="scientific">Pelagibius litoralis</name>
    <dbReference type="NCBI Taxonomy" id="374515"/>
    <lineage>
        <taxon>Bacteria</taxon>
        <taxon>Pseudomonadati</taxon>
        <taxon>Pseudomonadota</taxon>
        <taxon>Alphaproteobacteria</taxon>
        <taxon>Rhodospirillales</taxon>
        <taxon>Rhodovibrionaceae</taxon>
        <taxon>Pelagibius</taxon>
    </lineage>
</organism>
<dbReference type="InterPro" id="IPR029044">
    <property type="entry name" value="Nucleotide-diphossugar_trans"/>
</dbReference>
<accession>A0A967C3A4</accession>
<dbReference type="AlphaFoldDB" id="A0A967C3A4"/>
<dbReference type="RefSeq" id="WP_167221395.1">
    <property type="nucleotide sequence ID" value="NZ_JAAQPH010000002.1"/>
</dbReference>
<dbReference type="PANTHER" id="PTHR13778:SF47">
    <property type="entry name" value="LIPOPOLYSACCHARIDE 1,3-GALACTOSYLTRANSFERASE"/>
    <property type="match status" value="1"/>
</dbReference>
<proteinExistence type="predicted"/>
<evidence type="ECO:0000313" key="5">
    <source>
        <dbReference type="Proteomes" id="UP000761264"/>
    </source>
</evidence>
<dbReference type="InterPro" id="IPR002495">
    <property type="entry name" value="Glyco_trans_8"/>
</dbReference>
<keyword evidence="2" id="KW-0808">Transferase</keyword>
<evidence type="ECO:0000313" key="4">
    <source>
        <dbReference type="EMBL" id="NIA67644.1"/>
    </source>
</evidence>
<name>A0A967C3A4_9PROT</name>
<dbReference type="PANTHER" id="PTHR13778">
    <property type="entry name" value="GLYCOSYLTRANSFERASE 8 DOMAIN-CONTAINING PROTEIN"/>
    <property type="match status" value="1"/>
</dbReference>